<gene>
    <name evidence="2" type="ORF">V6N11_084240</name>
</gene>
<name>A0ABR2QSF4_9ROSI</name>
<evidence type="ECO:0000313" key="2">
    <source>
        <dbReference type="EMBL" id="KAK9003600.1"/>
    </source>
</evidence>
<dbReference type="EMBL" id="JBBPBN010000033">
    <property type="protein sequence ID" value="KAK9003600.1"/>
    <property type="molecule type" value="Genomic_DNA"/>
</dbReference>
<organism evidence="2 3">
    <name type="scientific">Hibiscus sabdariffa</name>
    <name type="common">roselle</name>
    <dbReference type="NCBI Taxonomy" id="183260"/>
    <lineage>
        <taxon>Eukaryota</taxon>
        <taxon>Viridiplantae</taxon>
        <taxon>Streptophyta</taxon>
        <taxon>Embryophyta</taxon>
        <taxon>Tracheophyta</taxon>
        <taxon>Spermatophyta</taxon>
        <taxon>Magnoliopsida</taxon>
        <taxon>eudicotyledons</taxon>
        <taxon>Gunneridae</taxon>
        <taxon>Pentapetalae</taxon>
        <taxon>rosids</taxon>
        <taxon>malvids</taxon>
        <taxon>Malvales</taxon>
        <taxon>Malvaceae</taxon>
        <taxon>Malvoideae</taxon>
        <taxon>Hibiscus</taxon>
    </lineage>
</organism>
<keyword evidence="3" id="KW-1185">Reference proteome</keyword>
<feature type="coiled-coil region" evidence="1">
    <location>
        <begin position="31"/>
        <end position="65"/>
    </location>
</feature>
<evidence type="ECO:0000313" key="3">
    <source>
        <dbReference type="Proteomes" id="UP001396334"/>
    </source>
</evidence>
<accession>A0ABR2QSF4</accession>
<sequence length="154" mass="17865">MMHVKIGASFRKIDKGALQEVIIQTKIRDLIDDSRKVMKEFTTKLEKLEEELLDLFCENFGLEKAMANISVEHRVITKHRGLGCQSFRFTTRVATLLSIRHQLCWRMEQKRRMNCTQNSCLKIEVVCWNKTPGQAAKVSSHESQSHCINIISWS</sequence>
<proteinExistence type="predicted"/>
<keyword evidence="1" id="KW-0175">Coiled coil</keyword>
<evidence type="ECO:0000256" key="1">
    <source>
        <dbReference type="SAM" id="Coils"/>
    </source>
</evidence>
<reference evidence="2 3" key="1">
    <citation type="journal article" date="2024" name="G3 (Bethesda)">
        <title>Genome assembly of Hibiscus sabdariffa L. provides insights into metabolisms of medicinal natural products.</title>
        <authorList>
            <person name="Kim T."/>
        </authorList>
    </citation>
    <scope>NUCLEOTIDE SEQUENCE [LARGE SCALE GENOMIC DNA]</scope>
    <source>
        <strain evidence="2">TK-2024</strain>
        <tissue evidence="2">Old leaves</tissue>
    </source>
</reference>
<dbReference type="Proteomes" id="UP001396334">
    <property type="component" value="Unassembled WGS sequence"/>
</dbReference>
<protein>
    <submittedName>
        <fullName evidence="2">Uncharacterized protein</fullName>
    </submittedName>
</protein>
<comment type="caution">
    <text evidence="2">The sequence shown here is derived from an EMBL/GenBank/DDBJ whole genome shotgun (WGS) entry which is preliminary data.</text>
</comment>